<dbReference type="AlphaFoldDB" id="A0A645IMN7"/>
<dbReference type="PANTHER" id="PTHR43713">
    <property type="entry name" value="GLUTAMATE-1-SEMIALDEHYDE 2,1-AMINOMUTASE"/>
    <property type="match status" value="1"/>
</dbReference>
<accession>A0A645IMN7</accession>
<proteinExistence type="predicted"/>
<evidence type="ECO:0000313" key="2">
    <source>
        <dbReference type="EMBL" id="MPN48503.1"/>
    </source>
</evidence>
<gene>
    <name evidence="2" type="primary">hemL_28</name>
    <name evidence="2" type="ORF">SDC9_196110</name>
</gene>
<dbReference type="GO" id="GO:0042286">
    <property type="term" value="F:glutamate-1-semialdehyde 2,1-aminomutase activity"/>
    <property type="evidence" value="ECO:0007669"/>
    <property type="project" value="UniProtKB-EC"/>
</dbReference>
<dbReference type="Gene3D" id="3.90.1150.10">
    <property type="entry name" value="Aspartate Aminotransferase, domain 1"/>
    <property type="match status" value="1"/>
</dbReference>
<comment type="caution">
    <text evidence="2">The sequence shown here is derived from an EMBL/GenBank/DDBJ whole genome shotgun (WGS) entry which is preliminary data.</text>
</comment>
<name>A0A645IMN7_9ZZZZ</name>
<sequence>MFGLFFSDQPVVDYESAKQSDVGAFNTYFHAMLEQGIYLAPSQFEAAFMSGVHTDEDITATVAASAYAFGKVAEYYKSR</sequence>
<dbReference type="EMBL" id="VSSQ01110875">
    <property type="protein sequence ID" value="MPN48503.1"/>
    <property type="molecule type" value="Genomic_DNA"/>
</dbReference>
<protein>
    <submittedName>
        <fullName evidence="2">Glutamate-1-semialdehyde 2,1-aminomutase</fullName>
        <ecNumber evidence="2">5.4.3.8</ecNumber>
    </submittedName>
</protein>
<dbReference type="InterPro" id="IPR015422">
    <property type="entry name" value="PyrdxlP-dep_Trfase_small"/>
</dbReference>
<dbReference type="PANTHER" id="PTHR43713:SF3">
    <property type="entry name" value="GLUTAMATE-1-SEMIALDEHYDE 2,1-AMINOMUTASE 1, CHLOROPLASTIC-RELATED"/>
    <property type="match status" value="1"/>
</dbReference>
<reference evidence="2" key="1">
    <citation type="submission" date="2019-08" db="EMBL/GenBank/DDBJ databases">
        <authorList>
            <person name="Kucharzyk K."/>
            <person name="Murdoch R.W."/>
            <person name="Higgins S."/>
            <person name="Loffler F."/>
        </authorList>
    </citation>
    <scope>NUCLEOTIDE SEQUENCE</scope>
</reference>
<comment type="cofactor">
    <cofactor evidence="1">
        <name>pyridoxal 5'-phosphate</name>
        <dbReference type="ChEBI" id="CHEBI:597326"/>
    </cofactor>
</comment>
<keyword evidence="2" id="KW-0413">Isomerase</keyword>
<dbReference type="EC" id="5.4.3.8" evidence="2"/>
<organism evidence="2">
    <name type="scientific">bioreactor metagenome</name>
    <dbReference type="NCBI Taxonomy" id="1076179"/>
    <lineage>
        <taxon>unclassified sequences</taxon>
        <taxon>metagenomes</taxon>
        <taxon>ecological metagenomes</taxon>
    </lineage>
</organism>
<dbReference type="InterPro" id="IPR015424">
    <property type="entry name" value="PyrdxlP-dep_Trfase"/>
</dbReference>
<dbReference type="SUPFAM" id="SSF53383">
    <property type="entry name" value="PLP-dependent transferases"/>
    <property type="match status" value="1"/>
</dbReference>
<evidence type="ECO:0000256" key="1">
    <source>
        <dbReference type="ARBA" id="ARBA00001933"/>
    </source>
</evidence>